<evidence type="ECO:0000256" key="1">
    <source>
        <dbReference type="ARBA" id="ARBA00023015"/>
    </source>
</evidence>
<dbReference type="Gene3D" id="1.10.10.60">
    <property type="entry name" value="Homeodomain-like"/>
    <property type="match status" value="1"/>
</dbReference>
<proteinExistence type="predicted"/>
<name>A0A424W922_ALCXX</name>
<dbReference type="GO" id="GO:0003700">
    <property type="term" value="F:DNA-binding transcription factor activity"/>
    <property type="evidence" value="ECO:0007669"/>
    <property type="project" value="InterPro"/>
</dbReference>
<gene>
    <name evidence="5" type="ORF">DY367_20830</name>
</gene>
<dbReference type="PRINTS" id="PR00032">
    <property type="entry name" value="HTHARAC"/>
</dbReference>
<accession>A0A424W922</accession>
<protein>
    <submittedName>
        <fullName evidence="5">AraC family transcriptional regulator</fullName>
    </submittedName>
</protein>
<dbReference type="InterPro" id="IPR035418">
    <property type="entry name" value="AraC-bd_2"/>
</dbReference>
<evidence type="ECO:0000313" key="6">
    <source>
        <dbReference type="Proteomes" id="UP000285324"/>
    </source>
</evidence>
<dbReference type="SMART" id="SM00342">
    <property type="entry name" value="HTH_ARAC"/>
    <property type="match status" value="1"/>
</dbReference>
<feature type="domain" description="HTH araC/xylS-type" evidence="4">
    <location>
        <begin position="233"/>
        <end position="334"/>
    </location>
</feature>
<dbReference type="EMBL" id="QVXO01000035">
    <property type="protein sequence ID" value="RPJ89796.1"/>
    <property type="molecule type" value="Genomic_DNA"/>
</dbReference>
<dbReference type="InterPro" id="IPR050204">
    <property type="entry name" value="AraC_XylS_family_regulators"/>
</dbReference>
<evidence type="ECO:0000256" key="3">
    <source>
        <dbReference type="ARBA" id="ARBA00023163"/>
    </source>
</evidence>
<keyword evidence="2" id="KW-0238">DNA-binding</keyword>
<reference evidence="5 6" key="1">
    <citation type="submission" date="2018-08" db="EMBL/GenBank/DDBJ databases">
        <title>Achromobacter xylosoxidans Genome sequencing and assembly.</title>
        <authorList>
            <person name="Wang R."/>
            <person name="Rensing C."/>
            <person name="Li Y."/>
        </authorList>
    </citation>
    <scope>NUCLEOTIDE SEQUENCE [LARGE SCALE GENOMIC DNA]</scope>
    <source>
        <strain evidence="5 6">GD003A</strain>
    </source>
</reference>
<keyword evidence="3" id="KW-0804">Transcription</keyword>
<dbReference type="GO" id="GO:0043565">
    <property type="term" value="F:sequence-specific DNA binding"/>
    <property type="evidence" value="ECO:0007669"/>
    <property type="project" value="InterPro"/>
</dbReference>
<dbReference type="Proteomes" id="UP000285324">
    <property type="component" value="Unassembled WGS sequence"/>
</dbReference>
<dbReference type="PANTHER" id="PTHR46796">
    <property type="entry name" value="HTH-TYPE TRANSCRIPTIONAL ACTIVATOR RHAS-RELATED"/>
    <property type="match status" value="1"/>
</dbReference>
<sequence>MPRARQTVNPSARPACSEADLNFAPQFRPFYAQEIAGYERELDKLVLPGEFRALTEPPRLLLQACRLRAGGLVVSLESTPISVHHRAEHAADLEHAEFLASFVIAGHGVIVQNDATLPLEPGDIIFRTTALPSEIRMYTDSRIVVVKGPLSRLLGAHSLAMSQFTAQRGVAVLPMVQTAHRCLHHVFFDKAESNPTSSLFAEQALLALLASIYTSQALEKIPGDARAPADNWQVLASYIDAHITDPELSVQAVADVLRVTTRWVHRLFKMRSLQYTSYVRERRLQLAREALEDPRRAHVEVKDIAASCGFQHASHFIRRFHERFGMSPALYRKTARSGNGGA</sequence>
<dbReference type="InterPro" id="IPR020449">
    <property type="entry name" value="Tscrpt_reg_AraC-type_HTH"/>
</dbReference>
<organism evidence="5 6">
    <name type="scientific">Alcaligenes xylosoxydans xylosoxydans</name>
    <name type="common">Achromobacter xylosoxidans</name>
    <dbReference type="NCBI Taxonomy" id="85698"/>
    <lineage>
        <taxon>Bacteria</taxon>
        <taxon>Pseudomonadati</taxon>
        <taxon>Pseudomonadota</taxon>
        <taxon>Betaproteobacteria</taxon>
        <taxon>Burkholderiales</taxon>
        <taxon>Alcaligenaceae</taxon>
        <taxon>Achromobacter</taxon>
    </lineage>
</organism>
<dbReference type="RefSeq" id="WP_059376761.1">
    <property type="nucleotide sequence ID" value="NZ_CP061008.1"/>
</dbReference>
<dbReference type="Pfam" id="PF12833">
    <property type="entry name" value="HTH_18"/>
    <property type="match status" value="1"/>
</dbReference>
<dbReference type="OrthoDB" id="9178898at2"/>
<dbReference type="SUPFAM" id="SSF46689">
    <property type="entry name" value="Homeodomain-like"/>
    <property type="match status" value="1"/>
</dbReference>
<dbReference type="Pfam" id="PF14525">
    <property type="entry name" value="AraC_binding_2"/>
    <property type="match status" value="1"/>
</dbReference>
<keyword evidence="1" id="KW-0805">Transcription regulation</keyword>
<dbReference type="AlphaFoldDB" id="A0A424W922"/>
<evidence type="ECO:0000313" key="5">
    <source>
        <dbReference type="EMBL" id="RPJ89796.1"/>
    </source>
</evidence>
<dbReference type="PANTHER" id="PTHR46796:SF6">
    <property type="entry name" value="ARAC SUBFAMILY"/>
    <property type="match status" value="1"/>
</dbReference>
<evidence type="ECO:0000259" key="4">
    <source>
        <dbReference type="PROSITE" id="PS01124"/>
    </source>
</evidence>
<evidence type="ECO:0000256" key="2">
    <source>
        <dbReference type="ARBA" id="ARBA00023125"/>
    </source>
</evidence>
<comment type="caution">
    <text evidence="5">The sequence shown here is derived from an EMBL/GenBank/DDBJ whole genome shotgun (WGS) entry which is preliminary data.</text>
</comment>
<dbReference type="InterPro" id="IPR009057">
    <property type="entry name" value="Homeodomain-like_sf"/>
</dbReference>
<dbReference type="PROSITE" id="PS01124">
    <property type="entry name" value="HTH_ARAC_FAMILY_2"/>
    <property type="match status" value="1"/>
</dbReference>
<dbReference type="InterPro" id="IPR018060">
    <property type="entry name" value="HTH_AraC"/>
</dbReference>